<feature type="compositionally biased region" description="Basic and acidic residues" evidence="1">
    <location>
        <begin position="119"/>
        <end position="129"/>
    </location>
</feature>
<evidence type="ECO:0000313" key="3">
    <source>
        <dbReference type="Proteomes" id="UP000281553"/>
    </source>
</evidence>
<gene>
    <name evidence="2" type="ORF">DILT_LOCUS12170</name>
</gene>
<dbReference type="AlphaFoldDB" id="A0A3P7P7H4"/>
<keyword evidence="3" id="KW-1185">Reference proteome</keyword>
<accession>A0A3P7P7H4</accession>
<feature type="non-terminal residue" evidence="2">
    <location>
        <position position="153"/>
    </location>
</feature>
<feature type="compositionally biased region" description="Basic residues" evidence="1">
    <location>
        <begin position="109"/>
        <end position="118"/>
    </location>
</feature>
<evidence type="ECO:0000256" key="1">
    <source>
        <dbReference type="SAM" id="MobiDB-lite"/>
    </source>
</evidence>
<sequence>MDDLLMVPSEVNVETTSTTGVFAQTTFLQVATAITTGLAKPQSSTDATHTWLDNLTEQELLALLSFERTNVQKSVRPLHSRILQLIHSVKGQNSEMASSKQRLKDERKRERREKRRARAEKQAARKQAADDGDDEGGAESSSEPKKVKQPRSH</sequence>
<feature type="region of interest" description="Disordered" evidence="1">
    <location>
        <begin position="89"/>
        <end position="153"/>
    </location>
</feature>
<dbReference type="Proteomes" id="UP000281553">
    <property type="component" value="Unassembled WGS sequence"/>
</dbReference>
<feature type="compositionally biased region" description="Polar residues" evidence="1">
    <location>
        <begin position="90"/>
        <end position="99"/>
    </location>
</feature>
<reference evidence="2 3" key="1">
    <citation type="submission" date="2018-11" db="EMBL/GenBank/DDBJ databases">
        <authorList>
            <consortium name="Pathogen Informatics"/>
        </authorList>
    </citation>
    <scope>NUCLEOTIDE SEQUENCE [LARGE SCALE GENOMIC DNA]</scope>
</reference>
<evidence type="ECO:0000313" key="2">
    <source>
        <dbReference type="EMBL" id="VDN16339.1"/>
    </source>
</evidence>
<protein>
    <submittedName>
        <fullName evidence="2">Uncharacterized protein</fullName>
    </submittedName>
</protein>
<proteinExistence type="predicted"/>
<dbReference type="EMBL" id="UYRU01065490">
    <property type="protein sequence ID" value="VDN16339.1"/>
    <property type="molecule type" value="Genomic_DNA"/>
</dbReference>
<dbReference type="OrthoDB" id="342531at2759"/>
<organism evidence="2 3">
    <name type="scientific">Dibothriocephalus latus</name>
    <name type="common">Fish tapeworm</name>
    <name type="synonym">Diphyllobothrium latum</name>
    <dbReference type="NCBI Taxonomy" id="60516"/>
    <lineage>
        <taxon>Eukaryota</taxon>
        <taxon>Metazoa</taxon>
        <taxon>Spiralia</taxon>
        <taxon>Lophotrochozoa</taxon>
        <taxon>Platyhelminthes</taxon>
        <taxon>Cestoda</taxon>
        <taxon>Eucestoda</taxon>
        <taxon>Diphyllobothriidea</taxon>
        <taxon>Diphyllobothriidae</taxon>
        <taxon>Dibothriocephalus</taxon>
    </lineage>
</organism>
<name>A0A3P7P7H4_DIBLA</name>